<sequence length="268" mass="28863">MHPDVAVDTRSTVRRAWSKVPEVTIWFWVIKILATTVGETAADYLNSTLGFGLVNTTIVAVLLLMVSLTAQFVVRRYVPALYWWIVVVVSVTGTLITDNLTDSLGVPLVTTTVVFAVALVIVFAAWWSVERTLSIHSIRTPRREAFYWLAILVTFALGTAAGDLISERLALGYGWSLLMFAAVIAVITAVHYGLGVSAVLAFWAAYIVTRPLGASLGDLLTQPADAGGLGLGSTVVNSVFFAVIIVLVAYLTFTKVDRLEQQADGAAA</sequence>
<keyword evidence="1" id="KW-0812">Transmembrane</keyword>
<evidence type="ECO:0000313" key="3">
    <source>
        <dbReference type="Proteomes" id="UP001597068"/>
    </source>
</evidence>
<name>A0ABW3G890_9NOCA</name>
<keyword evidence="1" id="KW-1133">Transmembrane helix</keyword>
<dbReference type="InterPro" id="IPR007136">
    <property type="entry name" value="DUF347"/>
</dbReference>
<dbReference type="EMBL" id="JBHTIL010000001">
    <property type="protein sequence ID" value="MFD0926672.1"/>
    <property type="molecule type" value="Genomic_DNA"/>
</dbReference>
<gene>
    <name evidence="2" type="ORF">ACFQ04_13090</name>
</gene>
<keyword evidence="1" id="KW-0472">Membrane</keyword>
<dbReference type="RefSeq" id="WP_253645468.1">
    <property type="nucleotide sequence ID" value="NZ_BAAAMO010000002.1"/>
</dbReference>
<accession>A0ABW3G890</accession>
<feature type="transmembrane region" description="Helical" evidence="1">
    <location>
        <begin position="25"/>
        <end position="45"/>
    </location>
</feature>
<feature type="transmembrane region" description="Helical" evidence="1">
    <location>
        <begin position="52"/>
        <end position="74"/>
    </location>
</feature>
<protein>
    <recommendedName>
        <fullName evidence="4">Membrane-anchored protein</fullName>
    </recommendedName>
</protein>
<feature type="transmembrane region" description="Helical" evidence="1">
    <location>
        <begin position="177"/>
        <end position="208"/>
    </location>
</feature>
<dbReference type="Pfam" id="PF03988">
    <property type="entry name" value="DUF347"/>
    <property type="match status" value="4"/>
</dbReference>
<organism evidence="2 3">
    <name type="scientific">Williamsia deligens</name>
    <dbReference type="NCBI Taxonomy" id="321325"/>
    <lineage>
        <taxon>Bacteria</taxon>
        <taxon>Bacillati</taxon>
        <taxon>Actinomycetota</taxon>
        <taxon>Actinomycetes</taxon>
        <taxon>Mycobacteriales</taxon>
        <taxon>Nocardiaceae</taxon>
        <taxon>Williamsia</taxon>
    </lineage>
</organism>
<evidence type="ECO:0000256" key="1">
    <source>
        <dbReference type="SAM" id="Phobius"/>
    </source>
</evidence>
<feature type="transmembrane region" description="Helical" evidence="1">
    <location>
        <begin position="104"/>
        <end position="126"/>
    </location>
</feature>
<keyword evidence="3" id="KW-1185">Reference proteome</keyword>
<reference evidence="3" key="1">
    <citation type="journal article" date="2019" name="Int. J. Syst. Evol. Microbiol.">
        <title>The Global Catalogue of Microorganisms (GCM) 10K type strain sequencing project: providing services to taxonomists for standard genome sequencing and annotation.</title>
        <authorList>
            <consortium name="The Broad Institute Genomics Platform"/>
            <consortium name="The Broad Institute Genome Sequencing Center for Infectious Disease"/>
            <person name="Wu L."/>
            <person name="Ma J."/>
        </authorList>
    </citation>
    <scope>NUCLEOTIDE SEQUENCE [LARGE SCALE GENOMIC DNA]</scope>
    <source>
        <strain evidence="3">CCUG 50873</strain>
    </source>
</reference>
<feature type="transmembrane region" description="Helical" evidence="1">
    <location>
        <begin position="228"/>
        <end position="253"/>
    </location>
</feature>
<feature type="transmembrane region" description="Helical" evidence="1">
    <location>
        <begin position="80"/>
        <end position="97"/>
    </location>
</feature>
<feature type="transmembrane region" description="Helical" evidence="1">
    <location>
        <begin position="146"/>
        <end position="165"/>
    </location>
</feature>
<proteinExistence type="predicted"/>
<evidence type="ECO:0000313" key="2">
    <source>
        <dbReference type="EMBL" id="MFD0926672.1"/>
    </source>
</evidence>
<dbReference type="Proteomes" id="UP001597068">
    <property type="component" value="Unassembled WGS sequence"/>
</dbReference>
<comment type="caution">
    <text evidence="2">The sequence shown here is derived from an EMBL/GenBank/DDBJ whole genome shotgun (WGS) entry which is preliminary data.</text>
</comment>
<evidence type="ECO:0008006" key="4">
    <source>
        <dbReference type="Google" id="ProtNLM"/>
    </source>
</evidence>